<keyword evidence="1" id="KW-0029">Amino-acid transport</keyword>
<dbReference type="Pfam" id="PF03616">
    <property type="entry name" value="Glt_symporter"/>
    <property type="match status" value="1"/>
</dbReference>
<feature type="transmembrane region" description="Helical" evidence="1">
    <location>
        <begin position="7"/>
        <end position="25"/>
    </location>
</feature>
<keyword evidence="4" id="KW-1185">Reference proteome</keyword>
<dbReference type="EMBL" id="JBHUJB010000035">
    <property type="protein sequence ID" value="MFD2159046.1"/>
    <property type="molecule type" value="Genomic_DNA"/>
</dbReference>
<evidence type="ECO:0000256" key="2">
    <source>
        <dbReference type="NCBIfam" id="TIGR00210"/>
    </source>
</evidence>
<comment type="function">
    <text evidence="1">Catalyzes the sodium-dependent transport of glutamate.</text>
</comment>
<dbReference type="RefSeq" id="WP_377087414.1">
    <property type="nucleotide sequence ID" value="NZ_JBHSJL010000014.1"/>
</dbReference>
<dbReference type="PANTHER" id="PTHR36178">
    <property type="entry name" value="SLR0625 PROTEIN"/>
    <property type="match status" value="1"/>
</dbReference>
<feature type="transmembrane region" description="Helical" evidence="1">
    <location>
        <begin position="285"/>
        <end position="311"/>
    </location>
</feature>
<evidence type="ECO:0000313" key="3">
    <source>
        <dbReference type="EMBL" id="MFD2159046.1"/>
    </source>
</evidence>
<dbReference type="NCBIfam" id="TIGR00210">
    <property type="entry name" value="gltS"/>
    <property type="match status" value="1"/>
</dbReference>
<feature type="transmembrane region" description="Helical" evidence="1">
    <location>
        <begin position="344"/>
        <end position="360"/>
    </location>
</feature>
<protein>
    <recommendedName>
        <fullName evidence="1 2">Sodium/glutamate symporter</fullName>
    </recommendedName>
</protein>
<comment type="similarity">
    <text evidence="1">Belongs to the glutamate:Na(+) symporter (ESS) (TC 2.A.27) family.</text>
</comment>
<comment type="caution">
    <text evidence="3">The sequence shown here is derived from an EMBL/GenBank/DDBJ whole genome shotgun (WGS) entry which is preliminary data.</text>
</comment>
<feature type="transmembrane region" description="Helical" evidence="1">
    <location>
        <begin position="163"/>
        <end position="186"/>
    </location>
</feature>
<name>A0ABW4ZBY0_9BACT</name>
<keyword evidence="1" id="KW-1003">Cell membrane</keyword>
<feature type="transmembrane region" description="Helical" evidence="1">
    <location>
        <begin position="133"/>
        <end position="151"/>
    </location>
</feature>
<feature type="transmembrane region" description="Helical" evidence="1">
    <location>
        <begin position="380"/>
        <end position="405"/>
    </location>
</feature>
<keyword evidence="1" id="KW-0813">Transport</keyword>
<dbReference type="InterPro" id="IPR004445">
    <property type="entry name" value="GltS"/>
</dbReference>
<reference evidence="4" key="1">
    <citation type="journal article" date="2019" name="Int. J. Syst. Evol. Microbiol.">
        <title>The Global Catalogue of Microorganisms (GCM) 10K type strain sequencing project: providing services to taxonomists for standard genome sequencing and annotation.</title>
        <authorList>
            <consortium name="The Broad Institute Genomics Platform"/>
            <consortium name="The Broad Institute Genome Sequencing Center for Infectious Disease"/>
            <person name="Wu L."/>
            <person name="Ma J."/>
        </authorList>
    </citation>
    <scope>NUCLEOTIDE SEQUENCE [LARGE SCALE GENOMIC DNA]</scope>
    <source>
        <strain evidence="4">CCUG 57942</strain>
    </source>
</reference>
<feature type="transmembrane region" description="Helical" evidence="1">
    <location>
        <begin position="245"/>
        <end position="264"/>
    </location>
</feature>
<keyword evidence="1" id="KW-0769">Symport</keyword>
<feature type="transmembrane region" description="Helical" evidence="1">
    <location>
        <begin position="100"/>
        <end position="121"/>
    </location>
</feature>
<proteinExistence type="inferred from homology"/>
<feature type="transmembrane region" description="Helical" evidence="1">
    <location>
        <begin position="317"/>
        <end position="337"/>
    </location>
</feature>
<keyword evidence="1" id="KW-0812">Transmembrane</keyword>
<gene>
    <name evidence="3" type="primary">gltS</name>
    <name evidence="3" type="ORF">ACFSW8_09060</name>
</gene>
<dbReference type="Proteomes" id="UP001597389">
    <property type="component" value="Unassembled WGS sequence"/>
</dbReference>
<dbReference type="HAMAP" id="MF_02062">
    <property type="entry name" value="GltS"/>
    <property type="match status" value="1"/>
</dbReference>
<keyword evidence="1" id="KW-0739">Sodium transport</keyword>
<accession>A0ABW4ZBY0</accession>
<feature type="transmembrane region" description="Helical" evidence="1">
    <location>
        <begin position="45"/>
        <end position="64"/>
    </location>
</feature>
<sequence length="411" mass="43451">MEIIDNTIVIDTFLTVTLGILVLFFGKRLNAAIGFLNRFSIPTPVSGGLLISILITLIYALSGFEIEFSMAARDTLLVYFFTTIGINASLSDLLKGGKPLIILLAITLCYMVVQNLTGVTVAQAVGLSGPEGLLGGTVSLIGGHGTAIAWAPKIADGYGVTNAMEMGIACATFGLILASLMGGPIAHHLVKKHNLQCDNQDEINVGVPSEDLQVKQFDYMDLLDAVLAIHICILLGYFVDEGFQAIGLDLPFFVSCLFSGILLTNAVPKKLPRITGTEWPAGKPAIAMVADMSLGTFLAMSLMSMQLWTLLDLAGPIFAILTAQFVIAVLVNLYILFPAMGKNYDAAVICAGFGGISLGSTPTAMANMSAVTQKYGASHLAFIIVPLVCAFFIDLANALLIPFFLNAVTGG</sequence>
<comment type="subcellular location">
    <subcellularLocation>
        <location evidence="1">Cell membrane</location>
        <topology evidence="1">Multi-pass membrane protein</topology>
    </subcellularLocation>
</comment>
<feature type="transmembrane region" description="Helical" evidence="1">
    <location>
        <begin position="76"/>
        <end position="94"/>
    </location>
</feature>
<evidence type="ECO:0000313" key="4">
    <source>
        <dbReference type="Proteomes" id="UP001597389"/>
    </source>
</evidence>
<evidence type="ECO:0000256" key="1">
    <source>
        <dbReference type="HAMAP-Rule" id="MF_02062"/>
    </source>
</evidence>
<keyword evidence="1" id="KW-0915">Sodium</keyword>
<keyword evidence="1" id="KW-0406">Ion transport</keyword>
<organism evidence="3 4">
    <name type="scientific">Rubritalea tangerina</name>
    <dbReference type="NCBI Taxonomy" id="430798"/>
    <lineage>
        <taxon>Bacteria</taxon>
        <taxon>Pseudomonadati</taxon>
        <taxon>Verrucomicrobiota</taxon>
        <taxon>Verrucomicrobiia</taxon>
        <taxon>Verrucomicrobiales</taxon>
        <taxon>Rubritaleaceae</taxon>
        <taxon>Rubritalea</taxon>
    </lineage>
</organism>
<dbReference type="PANTHER" id="PTHR36178:SF1">
    <property type="entry name" value="SODIUM_GLUTAMATE SYMPORTER"/>
    <property type="match status" value="1"/>
</dbReference>
<keyword evidence="1" id="KW-1133">Transmembrane helix</keyword>
<keyword evidence="1" id="KW-0472">Membrane</keyword>